<sequence length="208" mass="23079">MAAAAETVARLPRFLFSFERCSNKAVNATFFRVLFSFFFSPMHLVVSMTAVSVQYVGPFAISCVFCLWWPSMASFFSTFGLSAVARCQEFGGPRVLFFSYSAQLVPLAGASTKKERGRGRTVRLALPLRIAHKRGSTGRCVAVRSLPVSMWEKGRQPCVPAALCTDTGKEWRQIAIILVVDPFFFDLVAFFLVSKTCAACNRITKKCI</sequence>
<dbReference type="Proteomes" id="UP000202511">
    <property type="component" value="Segment"/>
</dbReference>
<feature type="transmembrane region" description="Helical" evidence="1">
    <location>
        <begin position="174"/>
        <end position="193"/>
    </location>
</feature>
<dbReference type="KEGG" id="vg:23462098"/>
<evidence type="ECO:0000313" key="2">
    <source>
        <dbReference type="EMBL" id="AJF97181.1"/>
    </source>
</evidence>
<proteinExistence type="predicted"/>
<accession>A0A0B5J8T4</accession>
<dbReference type="GeneID" id="23462098"/>
<evidence type="ECO:0000256" key="1">
    <source>
        <dbReference type="SAM" id="Phobius"/>
    </source>
</evidence>
<reference evidence="2 3" key="1">
    <citation type="journal article" date="2015" name="Parasitol. Res.">
        <title>Viruses in close associations with free-living amoebae.</title>
        <authorList>
            <person name="Scheid P."/>
        </authorList>
    </citation>
    <scope>NUCLEOTIDE SEQUENCE [LARGE SCALE GENOMIC DNA]</scope>
    <source>
        <strain evidence="2">KlaHel</strain>
    </source>
</reference>
<dbReference type="RefSeq" id="YP_009119416.1">
    <property type="nucleotide sequence ID" value="NC_026440.1"/>
</dbReference>
<protein>
    <recommendedName>
        <fullName evidence="4">Transmembrane protein</fullName>
    </recommendedName>
</protein>
<evidence type="ECO:0008006" key="4">
    <source>
        <dbReference type="Google" id="ProtNLM"/>
    </source>
</evidence>
<organism evidence="2 3">
    <name type="scientific">Pandoravirus inopinatum</name>
    <dbReference type="NCBI Taxonomy" id="1605721"/>
    <lineage>
        <taxon>Viruses</taxon>
        <taxon>Pandoravirus</taxon>
    </lineage>
</organism>
<name>A0A0B5J8T4_9VIRU</name>
<feature type="transmembrane region" description="Helical" evidence="1">
    <location>
        <begin position="59"/>
        <end position="84"/>
    </location>
</feature>
<keyword evidence="1" id="KW-0472">Membrane</keyword>
<keyword evidence="1" id="KW-0812">Transmembrane</keyword>
<dbReference type="EMBL" id="KP136319">
    <property type="protein sequence ID" value="AJF97181.1"/>
    <property type="molecule type" value="Genomic_DNA"/>
</dbReference>
<keyword evidence="1" id="KW-1133">Transmembrane helix</keyword>
<feature type="transmembrane region" description="Helical" evidence="1">
    <location>
        <begin position="30"/>
        <end position="53"/>
    </location>
</feature>
<evidence type="ECO:0000313" key="3">
    <source>
        <dbReference type="Proteomes" id="UP000202511"/>
    </source>
</evidence>